<dbReference type="EMBL" id="MG018926">
    <property type="protein sequence ID" value="ATW57895.1"/>
    <property type="molecule type" value="Genomic_DNA"/>
</dbReference>
<dbReference type="Proteomes" id="UP000241090">
    <property type="component" value="Segment"/>
</dbReference>
<proteinExistence type="predicted"/>
<dbReference type="InterPro" id="IPR054440">
    <property type="entry name" value="Gp32-like"/>
</dbReference>
<evidence type="ECO:0000313" key="1">
    <source>
        <dbReference type="EMBL" id="ATW57895.1"/>
    </source>
</evidence>
<evidence type="ECO:0000313" key="2">
    <source>
        <dbReference type="Proteomes" id="UP000241090"/>
    </source>
</evidence>
<name>A0A2H4P6U3_9CAUD</name>
<organism evidence="1 2">
    <name type="scientific">Pseudomonas phage tabernarius</name>
    <dbReference type="NCBI Taxonomy" id="2048978"/>
    <lineage>
        <taxon>Viruses</taxon>
        <taxon>Duplodnaviria</taxon>
        <taxon>Heunggongvirae</taxon>
        <taxon>Uroviricota</taxon>
        <taxon>Caudoviricetes</taxon>
        <taxon>Lindbergviridae</taxon>
        <taxon>Tabernariusvirus</taxon>
        <taxon>Tabernariusvirus tabernarius</taxon>
    </lineage>
</organism>
<dbReference type="OrthoDB" id="10504at10239"/>
<protein>
    <submittedName>
        <fullName evidence="1">Uncharacterized protein</fullName>
    </submittedName>
</protein>
<reference evidence="1 2" key="1">
    <citation type="submission" date="2017-09" db="EMBL/GenBank/DDBJ databases">
        <authorList>
            <person name="Ehlers B."/>
            <person name="Leendertz F.H."/>
        </authorList>
    </citation>
    <scope>NUCLEOTIDE SEQUENCE [LARGE SCALE GENOMIC DNA]</scope>
</reference>
<gene>
    <name evidence="1" type="ORF">CNR33_00049</name>
</gene>
<dbReference type="Pfam" id="PF22764">
    <property type="entry name" value="E217_Gp32"/>
    <property type="match status" value="1"/>
</dbReference>
<accession>A0A2H4P6U3</accession>
<sequence>MENIGGHGTSITIVALNSFPVGFQLTKLADDVDPISHKEVTTNGYKKLIDGSLFFYSQTAPIEVSVSVVPGSDDDINCKILLQAQKGGLQIIPLPDITTMIITYPKGRVLLTNGSIVSGPLLDSIADTARKKSNTYTFVFANFAGMQNGKETITTVLREAMSFF</sequence>
<keyword evidence="2" id="KW-1185">Reference proteome</keyword>